<sequence length="61" mass="7406">MEATLQDLLDCKQWFLNFLHIDVCFYDNRAFLELEGFSVEISQEEIAERARQYREYLNNNI</sequence>
<dbReference type="AlphaFoldDB" id="A0A1W6BYF1"/>
<dbReference type="RefSeq" id="WP_027305985.1">
    <property type="nucleotide sequence ID" value="NZ_CP020867.1"/>
</dbReference>
<name>A0A1W6BYF1_9BACT</name>
<dbReference type="EMBL" id="CP020867">
    <property type="protein sequence ID" value="ARJ57114.1"/>
    <property type="molecule type" value="Genomic_DNA"/>
</dbReference>
<organism evidence="1 2">
    <name type="scientific">Campylobacter cuniculorum DSM 23162 = LMG 24588</name>
    <dbReference type="NCBI Taxonomy" id="1121267"/>
    <lineage>
        <taxon>Bacteria</taxon>
        <taxon>Pseudomonadati</taxon>
        <taxon>Campylobacterota</taxon>
        <taxon>Epsilonproteobacteria</taxon>
        <taxon>Campylobacterales</taxon>
        <taxon>Campylobacteraceae</taxon>
        <taxon>Campylobacter</taxon>
    </lineage>
</organism>
<accession>A0A1W6BYF1</accession>
<proteinExistence type="predicted"/>
<dbReference type="KEGG" id="ccun:CCUN_1531"/>
<dbReference type="STRING" id="1121267.CCUN_1531"/>
<protein>
    <submittedName>
        <fullName evidence="1">Uncharacterized protein</fullName>
    </submittedName>
</protein>
<gene>
    <name evidence="1" type="ORF">CCUN_1531</name>
</gene>
<evidence type="ECO:0000313" key="1">
    <source>
        <dbReference type="EMBL" id="ARJ57114.1"/>
    </source>
</evidence>
<evidence type="ECO:0000313" key="2">
    <source>
        <dbReference type="Proteomes" id="UP000192902"/>
    </source>
</evidence>
<reference evidence="1 2" key="1">
    <citation type="submission" date="2017-04" db="EMBL/GenBank/DDBJ databases">
        <title>Complete genome sequence of the Campylobacter cuniculorum type strain LMG24588.</title>
        <authorList>
            <person name="Miller W.G."/>
            <person name="Yee E."/>
            <person name="Revez J."/>
            <person name="Bono J.L."/>
            <person name="Rossi M."/>
        </authorList>
    </citation>
    <scope>NUCLEOTIDE SEQUENCE [LARGE SCALE GENOMIC DNA]</scope>
    <source>
        <strain evidence="1 2">LMG 24588</strain>
    </source>
</reference>
<dbReference type="Proteomes" id="UP000192902">
    <property type="component" value="Chromosome"/>
</dbReference>